<dbReference type="Gene3D" id="3.40.50.12370">
    <property type="match status" value="1"/>
</dbReference>
<dbReference type="AlphaFoldDB" id="D5V1M4"/>
<dbReference type="STRING" id="572480.Arnit_1804"/>
<feature type="domain" description="UspA" evidence="2">
    <location>
        <begin position="163"/>
        <end position="280"/>
    </location>
</feature>
<dbReference type="Pfam" id="PF00582">
    <property type="entry name" value="Usp"/>
    <property type="match status" value="1"/>
</dbReference>
<dbReference type="CDD" id="cd00293">
    <property type="entry name" value="USP-like"/>
    <property type="match status" value="1"/>
</dbReference>
<dbReference type="SUPFAM" id="SSF52402">
    <property type="entry name" value="Adenine nucleotide alpha hydrolases-like"/>
    <property type="match status" value="1"/>
</dbReference>
<name>D5V1M4_ARCNC</name>
<evidence type="ECO:0000259" key="2">
    <source>
        <dbReference type="Pfam" id="PF00582"/>
    </source>
</evidence>
<accession>D5V1M4</accession>
<dbReference type="InterPro" id="IPR006016">
    <property type="entry name" value="UspA"/>
</dbReference>
<dbReference type="RefSeq" id="WP_013135603.1">
    <property type="nucleotide sequence ID" value="NC_014166.1"/>
</dbReference>
<dbReference type="PANTHER" id="PTHR46268:SF15">
    <property type="entry name" value="UNIVERSAL STRESS PROTEIN HP_0031"/>
    <property type="match status" value="1"/>
</dbReference>
<gene>
    <name evidence="3" type="ordered locus">Arnit_1804</name>
</gene>
<reference evidence="3 4" key="1">
    <citation type="journal article" date="2010" name="Stand. Genomic Sci.">
        <title>Complete genome sequence of Arcobacter nitrofigilis type strain (CI).</title>
        <authorList>
            <person name="Pati A."/>
            <person name="Gronow S."/>
            <person name="Lapidus A."/>
            <person name="Copeland A."/>
            <person name="Glavina Del Rio T."/>
            <person name="Nolan M."/>
            <person name="Lucas S."/>
            <person name="Tice H."/>
            <person name="Cheng J.F."/>
            <person name="Han C."/>
            <person name="Chertkov O."/>
            <person name="Bruce D."/>
            <person name="Tapia R."/>
            <person name="Goodwin L."/>
            <person name="Pitluck S."/>
            <person name="Liolios K."/>
            <person name="Ivanova N."/>
            <person name="Mavromatis K."/>
            <person name="Chen A."/>
            <person name="Palaniappan K."/>
            <person name="Land M."/>
            <person name="Hauser L."/>
            <person name="Chang Y.J."/>
            <person name="Jeffries C.D."/>
            <person name="Detter J.C."/>
            <person name="Rohde M."/>
            <person name="Goker M."/>
            <person name="Bristow J."/>
            <person name="Eisen J.A."/>
            <person name="Markowitz V."/>
            <person name="Hugenholtz P."/>
            <person name="Klenk H.P."/>
            <person name="Kyrpides N.C."/>
        </authorList>
    </citation>
    <scope>NUCLEOTIDE SEQUENCE [LARGE SCALE GENOMIC DNA]</scope>
    <source>
        <strain evidence="4">ATCC 33309 / DSM 7299 / CCUG 15893 / LMG 7604 / NCTC 12251 / CI</strain>
    </source>
</reference>
<dbReference type="EMBL" id="CP001999">
    <property type="protein sequence ID" value="ADG93458.1"/>
    <property type="molecule type" value="Genomic_DNA"/>
</dbReference>
<evidence type="ECO:0000256" key="1">
    <source>
        <dbReference type="ARBA" id="ARBA00008791"/>
    </source>
</evidence>
<dbReference type="HOGENOM" id="CLU_049301_5_0_7"/>
<sequence>MEYKRIFFPLGGGGELRSRIHGALLIGKHFNAHLEIFKSQARPSQIMKFDNSLPDTVLKELNAMTKERLEEEISEHETIFKEEIKKIGNLASSKSKNNTATATIITGEGFRSKLIEEESKYCDLVIVSTPHEARITATFETAVTKSGKPALMFPRKMKKFSTEKILIGWNNSPEVARAVSEAIPLLKNAKKVHIISSKKYGKDLNQVSKLQSYLEDHGISTSFEIVKTTKTPGQALLKYAKDGKFNLIVAGAFGHRGLKELMFGGTTKYMLKNSDIPIFMAH</sequence>
<evidence type="ECO:0000313" key="3">
    <source>
        <dbReference type="EMBL" id="ADG93458.1"/>
    </source>
</evidence>
<proteinExistence type="inferred from homology"/>
<dbReference type="KEGG" id="ant:Arnit_1804"/>
<protein>
    <submittedName>
        <fullName evidence="3">UspA domain protein</fullName>
    </submittedName>
</protein>
<dbReference type="Proteomes" id="UP000000939">
    <property type="component" value="Chromosome"/>
</dbReference>
<dbReference type="PANTHER" id="PTHR46268">
    <property type="entry name" value="STRESS RESPONSE PROTEIN NHAX"/>
    <property type="match status" value="1"/>
</dbReference>
<evidence type="ECO:0000313" key="4">
    <source>
        <dbReference type="Proteomes" id="UP000000939"/>
    </source>
</evidence>
<comment type="similarity">
    <text evidence="1">Belongs to the universal stress protein A family.</text>
</comment>
<keyword evidence="4" id="KW-1185">Reference proteome</keyword>
<dbReference type="eggNOG" id="COG0589">
    <property type="taxonomic scope" value="Bacteria"/>
</dbReference>
<organism evidence="3 4">
    <name type="scientific">Arcobacter nitrofigilis (strain ATCC 33309 / DSM 7299 / CCUG 15893 / LMG 7604 / NCTC 12251 / CI)</name>
    <name type="common">Campylobacter nitrofigilis</name>
    <dbReference type="NCBI Taxonomy" id="572480"/>
    <lineage>
        <taxon>Bacteria</taxon>
        <taxon>Pseudomonadati</taxon>
        <taxon>Campylobacterota</taxon>
        <taxon>Epsilonproteobacteria</taxon>
        <taxon>Campylobacterales</taxon>
        <taxon>Arcobacteraceae</taxon>
        <taxon>Arcobacter</taxon>
    </lineage>
</organism>